<dbReference type="EMBL" id="CAJHNJ030000041">
    <property type="protein sequence ID" value="CAG9130361.1"/>
    <property type="molecule type" value="Genomic_DNA"/>
</dbReference>
<evidence type="ECO:0000256" key="2">
    <source>
        <dbReference type="ARBA" id="ARBA00022539"/>
    </source>
</evidence>
<dbReference type="Proteomes" id="UP000653454">
    <property type="component" value="Unassembled WGS sequence"/>
</dbReference>
<evidence type="ECO:0000256" key="4">
    <source>
        <dbReference type="ARBA" id="ARBA00023008"/>
    </source>
</evidence>
<evidence type="ECO:0000313" key="5">
    <source>
        <dbReference type="EMBL" id="CAG9130361.1"/>
    </source>
</evidence>
<dbReference type="InterPro" id="IPR000966">
    <property type="entry name" value="Metalthion_5"/>
</dbReference>
<accession>A0A8S4FRW1</accession>
<keyword evidence="2" id="KW-0104">Cadmium</keyword>
<keyword evidence="4" id="KW-0186">Copper</keyword>
<gene>
    <name evidence="5" type="ORF">PLXY2_LOCUS9857</name>
</gene>
<keyword evidence="3" id="KW-0479">Metal-binding</keyword>
<evidence type="ECO:0000256" key="3">
    <source>
        <dbReference type="ARBA" id="ARBA00022723"/>
    </source>
</evidence>
<evidence type="ECO:0000256" key="1">
    <source>
        <dbReference type="ARBA" id="ARBA00009641"/>
    </source>
</evidence>
<reference evidence="5" key="1">
    <citation type="submission" date="2020-11" db="EMBL/GenBank/DDBJ databases">
        <authorList>
            <person name="Whiteford S."/>
        </authorList>
    </citation>
    <scope>NUCLEOTIDE SEQUENCE</scope>
</reference>
<dbReference type="GO" id="GO:0046872">
    <property type="term" value="F:metal ion binding"/>
    <property type="evidence" value="ECO:0007669"/>
    <property type="project" value="UniProtKB-KW"/>
</dbReference>
<proteinExistence type="inferred from homology"/>
<comment type="similarity">
    <text evidence="1">Belongs to the metallothionein superfamily. Type 5 family.</text>
</comment>
<dbReference type="Pfam" id="PF02067">
    <property type="entry name" value="Metallothio_5"/>
    <property type="match status" value="1"/>
</dbReference>
<protein>
    <submittedName>
        <fullName evidence="5">(diamondback moth) hypothetical protein</fullName>
    </submittedName>
</protein>
<dbReference type="AlphaFoldDB" id="A0A8S4FRW1"/>
<evidence type="ECO:0000313" key="6">
    <source>
        <dbReference type="Proteomes" id="UP000653454"/>
    </source>
</evidence>
<sequence>MPCKGCGDGCKCSGSACCAACKCDAGCHCAGKKETAPSTTVKK</sequence>
<comment type="caution">
    <text evidence="5">The sequence shown here is derived from an EMBL/GenBank/DDBJ whole genome shotgun (WGS) entry which is preliminary data.</text>
</comment>
<keyword evidence="6" id="KW-1185">Reference proteome</keyword>
<name>A0A8S4FRW1_PLUXY</name>
<organism evidence="5 6">
    <name type="scientific">Plutella xylostella</name>
    <name type="common">Diamondback moth</name>
    <name type="synonym">Plutella maculipennis</name>
    <dbReference type="NCBI Taxonomy" id="51655"/>
    <lineage>
        <taxon>Eukaryota</taxon>
        <taxon>Metazoa</taxon>
        <taxon>Ecdysozoa</taxon>
        <taxon>Arthropoda</taxon>
        <taxon>Hexapoda</taxon>
        <taxon>Insecta</taxon>
        <taxon>Pterygota</taxon>
        <taxon>Neoptera</taxon>
        <taxon>Endopterygota</taxon>
        <taxon>Lepidoptera</taxon>
        <taxon>Glossata</taxon>
        <taxon>Ditrysia</taxon>
        <taxon>Yponomeutoidea</taxon>
        <taxon>Plutellidae</taxon>
        <taxon>Plutella</taxon>
    </lineage>
</organism>